<proteinExistence type="inferred from homology"/>
<keyword evidence="4" id="KW-1185">Reference proteome</keyword>
<comment type="similarity">
    <text evidence="1">Belongs to the YciI family.</text>
</comment>
<dbReference type="RefSeq" id="WP_349640776.1">
    <property type="nucleotide sequence ID" value="NZ_CP090958.1"/>
</dbReference>
<dbReference type="PANTHER" id="PTHR33606:SF3">
    <property type="entry name" value="PROTEIN YCII"/>
    <property type="match status" value="1"/>
</dbReference>
<feature type="domain" description="YCII-related" evidence="2">
    <location>
        <begin position="1"/>
        <end position="85"/>
    </location>
</feature>
<evidence type="ECO:0000313" key="3">
    <source>
        <dbReference type="EMBL" id="WGW13952.1"/>
    </source>
</evidence>
<protein>
    <submittedName>
        <fullName evidence="3">YciI-like protein</fullName>
    </submittedName>
</protein>
<dbReference type="InterPro" id="IPR011008">
    <property type="entry name" value="Dimeric_a/b-barrel"/>
</dbReference>
<sequence>MHFTLTYEYANDYLAKREEFRAEHLRYAWASVERDELLLGGAVGEPASEGLLIFDVPDTSSVEDFAKADPYVTGGVVRSWRVAPWATVVGATATSPVHPD</sequence>
<dbReference type="InterPro" id="IPR051807">
    <property type="entry name" value="Sec-metab_biosynth-assoc"/>
</dbReference>
<reference evidence="3 4" key="1">
    <citation type="submission" date="2023-05" db="EMBL/GenBank/DDBJ databases">
        <title>Lithophilousrod everest ZFBP1038 complete genpme.</title>
        <authorList>
            <person name="Tian M."/>
        </authorList>
    </citation>
    <scope>NUCLEOTIDE SEQUENCE [LARGE SCALE GENOMIC DNA]</scope>
    <source>
        <strain evidence="3 4">ZFBP1038</strain>
    </source>
</reference>
<dbReference type="Pfam" id="PF03795">
    <property type="entry name" value="YCII"/>
    <property type="match status" value="1"/>
</dbReference>
<evidence type="ECO:0000256" key="1">
    <source>
        <dbReference type="ARBA" id="ARBA00007689"/>
    </source>
</evidence>
<dbReference type="Proteomes" id="UP001209083">
    <property type="component" value="Chromosome"/>
</dbReference>
<dbReference type="InterPro" id="IPR005545">
    <property type="entry name" value="YCII"/>
</dbReference>
<evidence type="ECO:0000313" key="4">
    <source>
        <dbReference type="Proteomes" id="UP001209083"/>
    </source>
</evidence>
<dbReference type="PANTHER" id="PTHR33606">
    <property type="entry name" value="PROTEIN YCII"/>
    <property type="match status" value="1"/>
</dbReference>
<evidence type="ECO:0000259" key="2">
    <source>
        <dbReference type="Pfam" id="PF03795"/>
    </source>
</evidence>
<dbReference type="Gene3D" id="3.30.70.1060">
    <property type="entry name" value="Dimeric alpha+beta barrel"/>
    <property type="match status" value="1"/>
</dbReference>
<dbReference type="NCBIfam" id="NF009508">
    <property type="entry name" value="PRK12866.1"/>
    <property type="match status" value="1"/>
</dbReference>
<organism evidence="3 4">
    <name type="scientific">Saxibacter everestensis</name>
    <dbReference type="NCBI Taxonomy" id="2909229"/>
    <lineage>
        <taxon>Bacteria</taxon>
        <taxon>Bacillati</taxon>
        <taxon>Actinomycetota</taxon>
        <taxon>Actinomycetes</taxon>
        <taxon>Micrococcales</taxon>
        <taxon>Brevibacteriaceae</taxon>
        <taxon>Saxibacter</taxon>
    </lineage>
</organism>
<accession>A0ABY8QY49</accession>
<dbReference type="SUPFAM" id="SSF54909">
    <property type="entry name" value="Dimeric alpha+beta barrel"/>
    <property type="match status" value="1"/>
</dbReference>
<name>A0ABY8QY49_9MICO</name>
<gene>
    <name evidence="3" type="ORF">LWF01_09520</name>
</gene>
<dbReference type="EMBL" id="CP090958">
    <property type="protein sequence ID" value="WGW13952.1"/>
    <property type="molecule type" value="Genomic_DNA"/>
</dbReference>